<dbReference type="AlphaFoldDB" id="A0AAN7P330"/>
<keyword evidence="7" id="KW-0862">Zinc</keyword>
<evidence type="ECO:0000256" key="4">
    <source>
        <dbReference type="ARBA" id="ARBA00022670"/>
    </source>
</evidence>
<evidence type="ECO:0000256" key="1">
    <source>
        <dbReference type="ARBA" id="ARBA00001947"/>
    </source>
</evidence>
<gene>
    <name evidence="12" type="ORF">RN001_007576</name>
</gene>
<dbReference type="PROSITE" id="PS51885">
    <property type="entry name" value="NEPRILYSIN"/>
    <property type="match status" value="1"/>
</dbReference>
<dbReference type="InterPro" id="IPR042089">
    <property type="entry name" value="Peptidase_M13_dom_2"/>
</dbReference>
<evidence type="ECO:0000313" key="12">
    <source>
        <dbReference type="EMBL" id="KAK4879430.1"/>
    </source>
</evidence>
<comment type="cofactor">
    <cofactor evidence="1">
        <name>Zn(2+)</name>
        <dbReference type="ChEBI" id="CHEBI:29105"/>
    </cofactor>
</comment>
<feature type="transmembrane region" description="Helical" evidence="9">
    <location>
        <begin position="68"/>
        <end position="87"/>
    </location>
</feature>
<comment type="caution">
    <text evidence="12">The sequence shown here is derived from an EMBL/GenBank/DDBJ whole genome shotgun (WGS) entry which is preliminary data.</text>
</comment>
<dbReference type="Gene3D" id="3.40.390.10">
    <property type="entry name" value="Collagenase (Catalytic Domain)"/>
    <property type="match status" value="1"/>
</dbReference>
<accession>A0AAN7P330</accession>
<reference evidence="13" key="1">
    <citation type="submission" date="2023-01" db="EMBL/GenBank/DDBJ databases">
        <title>Key to firefly adult light organ development and bioluminescence: homeobox transcription factors regulate luciferase expression and transportation to peroxisome.</title>
        <authorList>
            <person name="Fu X."/>
        </authorList>
    </citation>
    <scope>NUCLEOTIDE SEQUENCE [LARGE SCALE GENOMIC DNA]</scope>
</reference>
<dbReference type="GO" id="GO:0005886">
    <property type="term" value="C:plasma membrane"/>
    <property type="evidence" value="ECO:0007669"/>
    <property type="project" value="UniProtKB-SubCell"/>
</dbReference>
<keyword evidence="9" id="KW-0812">Transmembrane</keyword>
<evidence type="ECO:0000256" key="9">
    <source>
        <dbReference type="SAM" id="Phobius"/>
    </source>
</evidence>
<dbReference type="CDD" id="cd08662">
    <property type="entry name" value="M13"/>
    <property type="match status" value="1"/>
</dbReference>
<keyword evidence="9" id="KW-1133">Transmembrane helix</keyword>
<keyword evidence="8" id="KW-0482">Metalloprotease</keyword>
<dbReference type="PANTHER" id="PTHR11733">
    <property type="entry name" value="ZINC METALLOPROTEASE FAMILY M13 NEPRILYSIN-RELATED"/>
    <property type="match status" value="1"/>
</dbReference>
<dbReference type="Gene3D" id="1.10.1380.10">
    <property type="entry name" value="Neutral endopeptidase , domain2"/>
    <property type="match status" value="1"/>
</dbReference>
<dbReference type="Proteomes" id="UP001353858">
    <property type="component" value="Unassembled WGS sequence"/>
</dbReference>
<keyword evidence="9" id="KW-0472">Membrane</keyword>
<keyword evidence="6" id="KW-0378">Hydrolase</keyword>
<dbReference type="InterPro" id="IPR000718">
    <property type="entry name" value="Peptidase_M13"/>
</dbReference>
<sequence length="756" mass="87958">MKNIYTHTFLFPHFFQHLNSAHNSIKFTMELKHNNTKNNNVYIDRYCNCFRNHCWFKTKDRAKRKAKWIILAFLLIILLLTIALVIVSNVKEKSKICLSSECTQVSSEILAKLDKNVDPCTDFYKFACRSDFKDILLPEDVSIYGKQTTMTNILFKDLKIMLEQTPFGKAPKSFHFVKKLYDTCLNDGLSINQQIENAKTILKKVGSWPMLVGNDWKESSWNLIDLIHNLRVIGLPHNYFFIVEAGMDAFNTTRYTIIIDVLSTQSLTDFTAQQKKYNDMQNTLSLLTLFGVDRMTATHDLILLLTFRKNLFQIFASKENSGIYSAINSLQKVVPNITWLQYITKIMNSQEITVSDHQMVYIRSIGAATRLGLLLRQFPKRVQANYIFIEIIYWMSKYISKVWTKQQTNLPLWNECINDISTSMGLALSSWYVKACIEPNMKVEVEHLLISVKEEFLNTLQKVDWLDEPTRANATQKLNLTNICVGYPEELLDERNINNYYYKLKVNFTSYLNAMMSINAFEHDQKFSRLYQLPSEFHWIDEALWATIINAIYLPYLNSIRLPAAYLKNGLYKSQWPYYIKYALVGVLLGHEISHGFDKTGQKYDKNGNLLKWWSDDSLASFEEKAQCFINQYQKYREPLLNITINGVLTQSENIADNTGVKQAYLAYNNWVKKNAAEQTLPGLNFTQTQLFWISYAQNLCTYYSPTYLSQFIRVDPHTPSHFRVVGTLSNMESFAKDFNCPLGTPMNPKRKCTLW</sequence>
<dbReference type="PANTHER" id="PTHR11733:SF224">
    <property type="entry name" value="NEPRILYSIN-2"/>
    <property type="match status" value="1"/>
</dbReference>
<dbReference type="GO" id="GO:0046872">
    <property type="term" value="F:metal ion binding"/>
    <property type="evidence" value="ECO:0007669"/>
    <property type="project" value="UniProtKB-KW"/>
</dbReference>
<evidence type="ECO:0000256" key="5">
    <source>
        <dbReference type="ARBA" id="ARBA00022723"/>
    </source>
</evidence>
<evidence type="ECO:0000256" key="2">
    <source>
        <dbReference type="ARBA" id="ARBA00004401"/>
    </source>
</evidence>
<protein>
    <submittedName>
        <fullName evidence="12">Uncharacterized protein</fullName>
    </submittedName>
</protein>
<dbReference type="SUPFAM" id="SSF55486">
    <property type="entry name" value="Metalloproteases ('zincins'), catalytic domain"/>
    <property type="match status" value="1"/>
</dbReference>
<dbReference type="GO" id="GO:0004222">
    <property type="term" value="F:metalloendopeptidase activity"/>
    <property type="evidence" value="ECO:0007669"/>
    <property type="project" value="InterPro"/>
</dbReference>
<keyword evidence="5" id="KW-0479">Metal-binding</keyword>
<evidence type="ECO:0000256" key="3">
    <source>
        <dbReference type="ARBA" id="ARBA00007357"/>
    </source>
</evidence>
<dbReference type="EMBL" id="JARPUR010000003">
    <property type="protein sequence ID" value="KAK4879430.1"/>
    <property type="molecule type" value="Genomic_DNA"/>
</dbReference>
<proteinExistence type="inferred from homology"/>
<dbReference type="PRINTS" id="PR00786">
    <property type="entry name" value="NEPRILYSIN"/>
</dbReference>
<name>A0AAN7P330_9COLE</name>
<evidence type="ECO:0000256" key="8">
    <source>
        <dbReference type="ARBA" id="ARBA00023049"/>
    </source>
</evidence>
<keyword evidence="13" id="KW-1185">Reference proteome</keyword>
<evidence type="ECO:0000256" key="6">
    <source>
        <dbReference type="ARBA" id="ARBA00022801"/>
    </source>
</evidence>
<dbReference type="InterPro" id="IPR018497">
    <property type="entry name" value="Peptidase_M13_C"/>
</dbReference>
<dbReference type="GO" id="GO:0016485">
    <property type="term" value="P:protein processing"/>
    <property type="evidence" value="ECO:0007669"/>
    <property type="project" value="TreeGrafter"/>
</dbReference>
<dbReference type="Pfam" id="PF05649">
    <property type="entry name" value="Peptidase_M13_N"/>
    <property type="match status" value="1"/>
</dbReference>
<evidence type="ECO:0000259" key="10">
    <source>
        <dbReference type="Pfam" id="PF01431"/>
    </source>
</evidence>
<evidence type="ECO:0000313" key="13">
    <source>
        <dbReference type="Proteomes" id="UP001353858"/>
    </source>
</evidence>
<evidence type="ECO:0000256" key="7">
    <source>
        <dbReference type="ARBA" id="ARBA00022833"/>
    </source>
</evidence>
<feature type="domain" description="Peptidase M13 C-terminal" evidence="10">
    <location>
        <begin position="550"/>
        <end position="754"/>
    </location>
</feature>
<comment type="subcellular location">
    <subcellularLocation>
        <location evidence="2">Cell membrane</location>
        <topology evidence="2">Single-pass type II membrane protein</topology>
    </subcellularLocation>
</comment>
<dbReference type="InterPro" id="IPR024079">
    <property type="entry name" value="MetalloPept_cat_dom_sf"/>
</dbReference>
<keyword evidence="4" id="KW-0645">Protease</keyword>
<evidence type="ECO:0000259" key="11">
    <source>
        <dbReference type="Pfam" id="PF05649"/>
    </source>
</evidence>
<comment type="similarity">
    <text evidence="3">Belongs to the peptidase M13 family.</text>
</comment>
<feature type="domain" description="Peptidase M13 N-terminal" evidence="11">
    <location>
        <begin position="119"/>
        <end position="488"/>
    </location>
</feature>
<dbReference type="Pfam" id="PF01431">
    <property type="entry name" value="Peptidase_M13"/>
    <property type="match status" value="1"/>
</dbReference>
<organism evidence="12 13">
    <name type="scientific">Aquatica leii</name>
    <dbReference type="NCBI Taxonomy" id="1421715"/>
    <lineage>
        <taxon>Eukaryota</taxon>
        <taxon>Metazoa</taxon>
        <taxon>Ecdysozoa</taxon>
        <taxon>Arthropoda</taxon>
        <taxon>Hexapoda</taxon>
        <taxon>Insecta</taxon>
        <taxon>Pterygota</taxon>
        <taxon>Neoptera</taxon>
        <taxon>Endopterygota</taxon>
        <taxon>Coleoptera</taxon>
        <taxon>Polyphaga</taxon>
        <taxon>Elateriformia</taxon>
        <taxon>Elateroidea</taxon>
        <taxon>Lampyridae</taxon>
        <taxon>Luciolinae</taxon>
        <taxon>Aquatica</taxon>
    </lineage>
</organism>
<dbReference type="InterPro" id="IPR008753">
    <property type="entry name" value="Peptidase_M13_N"/>
</dbReference>